<reference evidence="3 4" key="1">
    <citation type="submission" date="2020-04" db="EMBL/GenBank/DDBJ databases">
        <title>Genome-Wide Identification of 5-Methylcytosine Sites in Bacterial Genomes By High-Throughput Sequencing of MspJI Restriction Fragments.</title>
        <authorList>
            <person name="Wu V."/>
        </authorList>
    </citation>
    <scope>NUCLEOTIDE SEQUENCE [LARGE SCALE GENOMIC DNA]</scope>
    <source>
        <strain evidence="3 4">S2</strain>
    </source>
</reference>
<dbReference type="NCBIfam" id="NF010217">
    <property type="entry name" value="PRK13678.1-4"/>
    <property type="match status" value="1"/>
</dbReference>
<dbReference type="NCBIfam" id="NF010221">
    <property type="entry name" value="PRK13678.2-4"/>
    <property type="match status" value="1"/>
</dbReference>
<dbReference type="PANTHER" id="PTHR40066:SF1">
    <property type="entry name" value="UPF0473 PROTEIN CBO2561_CLC_2432"/>
    <property type="match status" value="1"/>
</dbReference>
<dbReference type="EMBL" id="CP051128">
    <property type="protein sequence ID" value="QIZ09998.1"/>
    <property type="molecule type" value="Genomic_DNA"/>
</dbReference>
<evidence type="ECO:0000313" key="4">
    <source>
        <dbReference type="Proteomes" id="UP000501868"/>
    </source>
</evidence>
<dbReference type="PANTHER" id="PTHR40066">
    <property type="entry name" value="UPF0473 PROTEIN CBO2561/CLC_2432"/>
    <property type="match status" value="1"/>
</dbReference>
<proteinExistence type="inferred from homology"/>
<evidence type="ECO:0000313" key="3">
    <source>
        <dbReference type="EMBL" id="QIZ09998.1"/>
    </source>
</evidence>
<reference evidence="3 4" key="2">
    <citation type="submission" date="2020-04" db="EMBL/GenBank/DDBJ databases">
        <authorList>
            <person name="Fomenkov A."/>
            <person name="Anton B.P."/>
            <person name="Roberts R.J."/>
        </authorList>
    </citation>
    <scope>NUCLEOTIDE SEQUENCE [LARGE SCALE GENOMIC DNA]</scope>
    <source>
        <strain evidence="3 4">S2</strain>
    </source>
</reference>
<name>A0A6H1P8Y7_PRIMG</name>
<sequence length="104" mass="12347">MAHDHEHEHDEEQFITLVDENGNEQLHEVLFTFDSDEFEKSYVFFYPVGSFDDDEEDVDIHVYAYIPTEDGGYGPLLQIETDEEWDMVEEVFNTFNEDQEAEEE</sequence>
<dbReference type="NCBIfam" id="NF010215">
    <property type="entry name" value="PRK13678.1-2"/>
    <property type="match status" value="1"/>
</dbReference>
<dbReference type="AlphaFoldDB" id="A0A6H1P8Y7"/>
<dbReference type="Pfam" id="PF06949">
    <property type="entry name" value="DUF1292"/>
    <property type="match status" value="1"/>
</dbReference>
<gene>
    <name evidence="3" type="ORF">HFZ78_27555</name>
</gene>
<protein>
    <recommendedName>
        <fullName evidence="2">UPF0473 protein HFZ78_27555</fullName>
    </recommendedName>
</protein>
<dbReference type="Proteomes" id="UP000501868">
    <property type="component" value="Chromosome"/>
</dbReference>
<accession>A0A6H1P8Y7</accession>
<evidence type="ECO:0000256" key="2">
    <source>
        <dbReference type="HAMAP-Rule" id="MF_01448"/>
    </source>
</evidence>
<evidence type="ECO:0000256" key="1">
    <source>
        <dbReference type="ARBA" id="ARBA00008439"/>
    </source>
</evidence>
<dbReference type="InterPro" id="IPR009711">
    <property type="entry name" value="UPF0473"/>
</dbReference>
<organism evidence="3 4">
    <name type="scientific">Priestia megaterium</name>
    <name type="common">Bacillus megaterium</name>
    <dbReference type="NCBI Taxonomy" id="1404"/>
    <lineage>
        <taxon>Bacteria</taxon>
        <taxon>Bacillati</taxon>
        <taxon>Bacillota</taxon>
        <taxon>Bacilli</taxon>
        <taxon>Bacillales</taxon>
        <taxon>Bacillaceae</taxon>
        <taxon>Priestia</taxon>
    </lineage>
</organism>
<dbReference type="HAMAP" id="MF_01448">
    <property type="entry name" value="UPF0473"/>
    <property type="match status" value="1"/>
</dbReference>
<comment type="similarity">
    <text evidence="1 2">Belongs to the UPF0473 family.</text>
</comment>